<dbReference type="Gene3D" id="3.20.110.20">
    <property type="match status" value="1"/>
</dbReference>
<dbReference type="Pfam" id="PF03065">
    <property type="entry name" value="Glyco_hydro_57"/>
    <property type="match status" value="1"/>
</dbReference>
<dbReference type="InterPro" id="IPR011330">
    <property type="entry name" value="Glyco_hydro/deAcase_b/a-brl"/>
</dbReference>
<dbReference type="AlphaFoldDB" id="A0A2H0V7Z6"/>
<dbReference type="InterPro" id="IPR004300">
    <property type="entry name" value="Glyco_hydro_57_N"/>
</dbReference>
<dbReference type="EMBL" id="PFAL01000032">
    <property type="protein sequence ID" value="PIR95226.1"/>
    <property type="molecule type" value="Genomic_DNA"/>
</dbReference>
<dbReference type="PANTHER" id="PTHR36306">
    <property type="entry name" value="ALPHA-AMYLASE-RELATED-RELATED"/>
    <property type="match status" value="1"/>
</dbReference>
<protein>
    <recommendedName>
        <fullName evidence="3">Glycoside hydrolase family 57 N-terminal domain-containing protein</fullName>
    </recommendedName>
</protein>
<comment type="similarity">
    <text evidence="1">Belongs to the glycosyl hydrolase 57 family.</text>
</comment>
<dbReference type="InterPro" id="IPR052046">
    <property type="entry name" value="GH57_Enzymes"/>
</dbReference>
<evidence type="ECO:0000313" key="4">
    <source>
        <dbReference type="EMBL" id="PIR95226.1"/>
    </source>
</evidence>
<dbReference type="GO" id="GO:0005975">
    <property type="term" value="P:carbohydrate metabolic process"/>
    <property type="evidence" value="ECO:0007669"/>
    <property type="project" value="InterPro"/>
</dbReference>
<feature type="domain" description="Glycoside hydrolase family 57 N-terminal" evidence="3">
    <location>
        <begin position="10"/>
        <end position="265"/>
    </location>
</feature>
<evidence type="ECO:0000259" key="3">
    <source>
        <dbReference type="Pfam" id="PF03065"/>
    </source>
</evidence>
<dbReference type="PANTHER" id="PTHR36306:SF1">
    <property type="entry name" value="ALPHA-AMYLASE-RELATED"/>
    <property type="match status" value="1"/>
</dbReference>
<comment type="caution">
    <text evidence="4">The sequence shown here is derived from an EMBL/GenBank/DDBJ whole genome shotgun (WGS) entry which is preliminary data.</text>
</comment>
<reference evidence="5" key="1">
    <citation type="submission" date="2017-09" db="EMBL/GenBank/DDBJ databases">
        <title>Depth-based differentiation of microbial function through sediment-hosted aquifers and enrichment of novel symbionts in the deep terrestrial subsurface.</title>
        <authorList>
            <person name="Probst A.J."/>
            <person name="Ladd B."/>
            <person name="Jarett J.K."/>
            <person name="Geller-Mcgrath D.E."/>
            <person name="Sieber C.M.K."/>
            <person name="Emerson J.B."/>
            <person name="Anantharaman K."/>
            <person name="Thomas B.C."/>
            <person name="Malmstrom R."/>
            <person name="Stieglmeier M."/>
            <person name="Klingl A."/>
            <person name="Woyke T."/>
            <person name="Ryan C.M."/>
            <person name="Banfield J.F."/>
        </authorList>
    </citation>
    <scope>NUCLEOTIDE SEQUENCE [LARGE SCALE GENOMIC DNA]</scope>
</reference>
<organism evidence="4 5">
    <name type="scientific">Candidatus Falkowbacteria bacterium CG10_big_fil_rev_8_21_14_0_10_37_18</name>
    <dbReference type="NCBI Taxonomy" id="1974562"/>
    <lineage>
        <taxon>Bacteria</taxon>
        <taxon>Candidatus Falkowiibacteriota</taxon>
    </lineage>
</organism>
<keyword evidence="2" id="KW-0119">Carbohydrate metabolism</keyword>
<dbReference type="SUPFAM" id="SSF88713">
    <property type="entry name" value="Glycoside hydrolase/deacetylase"/>
    <property type="match status" value="1"/>
</dbReference>
<evidence type="ECO:0000313" key="5">
    <source>
        <dbReference type="Proteomes" id="UP000229972"/>
    </source>
</evidence>
<dbReference type="GO" id="GO:0003824">
    <property type="term" value="F:catalytic activity"/>
    <property type="evidence" value="ECO:0007669"/>
    <property type="project" value="InterPro"/>
</dbReference>
<proteinExistence type="inferred from homology"/>
<dbReference type="Proteomes" id="UP000229972">
    <property type="component" value="Unassembled WGS sequence"/>
</dbReference>
<evidence type="ECO:0000256" key="1">
    <source>
        <dbReference type="ARBA" id="ARBA00006821"/>
    </source>
</evidence>
<accession>A0A2H0V7Z6</accession>
<sequence>MLWLNFLHFYQPANIEFHHIREALDKSYWRLVRLLEEHPNLHFTMNVSGCLLERLDDEHETAWLERLKLLVKKGQIELTGSAAYHGFLPLLPEVEVLDQITTNAKILKKHFGKDFKPVGFFLPEMAYSPAVAKLVYQAGYRWIILDEISYDGDDRHLEAGRFYADAASGLKVIFRSRKFSNAYPPDKLLPLFKKIEASIVATKHDKKKETSEVSVVVTATDAELYGLRHEDPTGEMERISKLKSLKTQTISSYLSTVERKHILSVKLRPSSWESTLTEIKRNHPYQLWHDKDNKIQLDLWRLANLALSLKDEFKNDENFYWYRWHLYRGLASCTFWWASARDFSKLYGPYAWSPDDIDRGLGDLIRAVRSLSDIRSKKHKLLAEKYYLRIQERVWQTHWNKHWQKNV</sequence>
<gene>
    <name evidence="4" type="ORF">COT93_03480</name>
</gene>
<evidence type="ECO:0000256" key="2">
    <source>
        <dbReference type="ARBA" id="ARBA00023277"/>
    </source>
</evidence>
<name>A0A2H0V7Z6_9BACT</name>